<dbReference type="GO" id="GO:0016757">
    <property type="term" value="F:glycosyltransferase activity"/>
    <property type="evidence" value="ECO:0007669"/>
    <property type="project" value="InterPro"/>
</dbReference>
<dbReference type="Proteomes" id="UP000177960">
    <property type="component" value="Unassembled WGS sequence"/>
</dbReference>
<dbReference type="SUPFAM" id="SSF53756">
    <property type="entry name" value="UDP-Glycosyltransferase/glycogen phosphorylase"/>
    <property type="match status" value="1"/>
</dbReference>
<evidence type="ECO:0000313" key="3">
    <source>
        <dbReference type="Proteomes" id="UP000177960"/>
    </source>
</evidence>
<dbReference type="STRING" id="1798404.A3B92_00680"/>
<comment type="caution">
    <text evidence="2">The sequence shown here is derived from an EMBL/GenBank/DDBJ whole genome shotgun (WGS) entry which is preliminary data.</text>
</comment>
<dbReference type="Pfam" id="PF00534">
    <property type="entry name" value="Glycos_transf_1"/>
    <property type="match status" value="1"/>
</dbReference>
<evidence type="ECO:0000313" key="2">
    <source>
        <dbReference type="EMBL" id="OGY64287.1"/>
    </source>
</evidence>
<accession>A0A1G1ZKB6</accession>
<dbReference type="EMBL" id="MHJG01000005">
    <property type="protein sequence ID" value="OGY64287.1"/>
    <property type="molecule type" value="Genomic_DNA"/>
</dbReference>
<sequence length="405" mass="46314">MSIIMKNYTNETAWGQNINILIIGTDDGIFKSNSAVRKRIVDYAAHFKSFYVISKTRDKVLSEDFESKAFFYPAYSSSFFSFIRSSYLLGSAILGKEGNWVISVENPFETALVGWLLSRRYKFPLQIQVHTDIFSNYFWKESLKNKVRVLLAKFLLPRADGVRVVSERIKQSLITQLPNYQLLPLRGISQRETIIVLPIFVDVKKIQSAPIKTDLHQKYPDYDFIILMASRLTREKNIGIAIEAMKEILKRKNLNPKPSTLNPLLLIVGDGPEGQKLESRIQNLELSTNIKIENWTDDLISYYKTADLFLLTSNYEGYGRTVVEAMSAGLPVVMTDVGIAGELLIDDLDGRVVPVGSEKALAAAIMELKENFAKKEEFKQNNLKLLEKWPTKQEYLEKYKRSLEL</sequence>
<dbReference type="PANTHER" id="PTHR12526">
    <property type="entry name" value="GLYCOSYLTRANSFERASE"/>
    <property type="match status" value="1"/>
</dbReference>
<reference evidence="2 3" key="1">
    <citation type="journal article" date="2016" name="Nat. Commun.">
        <title>Thousands of microbial genomes shed light on interconnected biogeochemical processes in an aquifer system.</title>
        <authorList>
            <person name="Anantharaman K."/>
            <person name="Brown C.T."/>
            <person name="Hug L.A."/>
            <person name="Sharon I."/>
            <person name="Castelle C.J."/>
            <person name="Probst A.J."/>
            <person name="Thomas B.C."/>
            <person name="Singh A."/>
            <person name="Wilkins M.J."/>
            <person name="Karaoz U."/>
            <person name="Brodie E.L."/>
            <person name="Williams K.H."/>
            <person name="Hubbard S.S."/>
            <person name="Banfield J.F."/>
        </authorList>
    </citation>
    <scope>NUCLEOTIDE SEQUENCE [LARGE SCALE GENOMIC DNA]</scope>
</reference>
<evidence type="ECO:0000259" key="1">
    <source>
        <dbReference type="Pfam" id="PF00534"/>
    </source>
</evidence>
<dbReference type="AlphaFoldDB" id="A0A1G1ZKB6"/>
<feature type="domain" description="Glycosyl transferase family 1" evidence="1">
    <location>
        <begin position="221"/>
        <end position="382"/>
    </location>
</feature>
<organism evidence="2 3">
    <name type="scientific">Candidatus Harrisonbacteria bacterium RIFCSPHIGHO2_02_FULL_42_16</name>
    <dbReference type="NCBI Taxonomy" id="1798404"/>
    <lineage>
        <taxon>Bacteria</taxon>
        <taxon>Candidatus Harrisoniibacteriota</taxon>
    </lineage>
</organism>
<name>A0A1G1ZKB6_9BACT</name>
<proteinExistence type="predicted"/>
<dbReference type="InterPro" id="IPR001296">
    <property type="entry name" value="Glyco_trans_1"/>
</dbReference>
<gene>
    <name evidence="2" type="ORF">A3B92_00680</name>
</gene>
<dbReference type="Gene3D" id="3.40.50.2000">
    <property type="entry name" value="Glycogen Phosphorylase B"/>
    <property type="match status" value="2"/>
</dbReference>
<protein>
    <recommendedName>
        <fullName evidence="1">Glycosyl transferase family 1 domain-containing protein</fullName>
    </recommendedName>
</protein>